<accession>A0A0M0JP01</accession>
<dbReference type="Proteomes" id="UP000037460">
    <property type="component" value="Unassembled WGS sequence"/>
</dbReference>
<proteinExistence type="predicted"/>
<evidence type="ECO:0000259" key="2">
    <source>
        <dbReference type="PROSITE" id="PS50174"/>
    </source>
</evidence>
<evidence type="ECO:0000256" key="1">
    <source>
        <dbReference type="SAM" id="MobiDB-lite"/>
    </source>
</evidence>
<dbReference type="Pfam" id="PF01585">
    <property type="entry name" value="G-patch"/>
    <property type="match status" value="1"/>
</dbReference>
<sequence>MAKKSHEFAKADALRDELRRECGVEVFDKTMIWKVIGSLGHVPLPNGQESGRPAQSAPLPSAAVDAKKLRQKERKAAKKAAAKVAEAPISSGFGHSMLLKMGWSQGSGLREGAIAMPLKPLPASERRLKQDGDDGDDGAEASSTSKAEIKAEMRSVGKRKAPYEATERNAPPDPSASQGANGAVAEGDEPVPPKKQKLNGKAMARLKRRAEREAAEKRAGVQPGAVAGVLCSSRLA</sequence>
<dbReference type="GO" id="GO:0003676">
    <property type="term" value="F:nucleic acid binding"/>
    <property type="evidence" value="ECO:0007669"/>
    <property type="project" value="InterPro"/>
</dbReference>
<evidence type="ECO:0000313" key="3">
    <source>
        <dbReference type="EMBL" id="KOO28017.1"/>
    </source>
</evidence>
<feature type="compositionally biased region" description="Basic residues" evidence="1">
    <location>
        <begin position="194"/>
        <end position="209"/>
    </location>
</feature>
<feature type="domain" description="G-patch" evidence="2">
    <location>
        <begin position="90"/>
        <end position="144"/>
    </location>
</feature>
<name>A0A0M0JP01_9EUKA</name>
<evidence type="ECO:0000313" key="4">
    <source>
        <dbReference type="Proteomes" id="UP000037460"/>
    </source>
</evidence>
<feature type="compositionally biased region" description="Basic and acidic residues" evidence="1">
    <location>
        <begin position="147"/>
        <end position="167"/>
    </location>
</feature>
<feature type="region of interest" description="Disordered" evidence="1">
    <location>
        <begin position="44"/>
        <end position="74"/>
    </location>
</feature>
<organism evidence="3 4">
    <name type="scientific">Chrysochromulina tobinii</name>
    <dbReference type="NCBI Taxonomy" id="1460289"/>
    <lineage>
        <taxon>Eukaryota</taxon>
        <taxon>Haptista</taxon>
        <taxon>Haptophyta</taxon>
        <taxon>Prymnesiophyceae</taxon>
        <taxon>Prymnesiales</taxon>
        <taxon>Chrysochromulinaceae</taxon>
        <taxon>Chrysochromulina</taxon>
    </lineage>
</organism>
<dbReference type="InterPro" id="IPR000467">
    <property type="entry name" value="G_patch_dom"/>
</dbReference>
<reference evidence="4" key="1">
    <citation type="journal article" date="2015" name="PLoS Genet.">
        <title>Genome Sequence and Transcriptome Analyses of Chrysochromulina tobin: Metabolic Tools for Enhanced Algal Fitness in the Prominent Order Prymnesiales (Haptophyceae).</title>
        <authorList>
            <person name="Hovde B.T."/>
            <person name="Deodato C.R."/>
            <person name="Hunsperger H.M."/>
            <person name="Ryken S.A."/>
            <person name="Yost W."/>
            <person name="Jha R.K."/>
            <person name="Patterson J."/>
            <person name="Monnat R.J. Jr."/>
            <person name="Barlow S.B."/>
            <person name="Starkenburg S.R."/>
            <person name="Cattolico R.A."/>
        </authorList>
    </citation>
    <scope>NUCLEOTIDE SEQUENCE</scope>
    <source>
        <strain evidence="4">CCMP291</strain>
    </source>
</reference>
<comment type="caution">
    <text evidence="3">The sequence shown here is derived from an EMBL/GenBank/DDBJ whole genome shotgun (WGS) entry which is preliminary data.</text>
</comment>
<dbReference type="AlphaFoldDB" id="A0A0M0JP01"/>
<dbReference type="PROSITE" id="PS50174">
    <property type="entry name" value="G_PATCH"/>
    <property type="match status" value="1"/>
</dbReference>
<gene>
    <name evidence="3" type="ORF">Ctob_004714</name>
</gene>
<dbReference type="EMBL" id="JWZX01002633">
    <property type="protein sequence ID" value="KOO28017.1"/>
    <property type="molecule type" value="Genomic_DNA"/>
</dbReference>
<keyword evidence="4" id="KW-1185">Reference proteome</keyword>
<feature type="compositionally biased region" description="Basic and acidic residues" evidence="1">
    <location>
        <begin position="210"/>
        <end position="219"/>
    </location>
</feature>
<feature type="region of interest" description="Disordered" evidence="1">
    <location>
        <begin position="118"/>
        <end position="236"/>
    </location>
</feature>
<protein>
    <recommendedName>
        <fullName evidence="2">G-patch domain-containing protein</fullName>
    </recommendedName>
</protein>